<dbReference type="AlphaFoldDB" id="L0D7L7"/>
<dbReference type="OrthoDB" id="292013at2"/>
<protein>
    <recommendedName>
        <fullName evidence="3">Endonuclease/exonuclease/phosphatase domain-containing protein</fullName>
    </recommendedName>
</protein>
<evidence type="ECO:0000256" key="2">
    <source>
        <dbReference type="SAM" id="SignalP"/>
    </source>
</evidence>
<dbReference type="Proteomes" id="UP000010798">
    <property type="component" value="Chromosome"/>
</dbReference>
<feature type="chain" id="PRO_5003939883" description="Endonuclease/exonuclease/phosphatase domain-containing protein" evidence="2">
    <location>
        <begin position="21"/>
        <end position="406"/>
    </location>
</feature>
<dbReference type="InterPro" id="IPR036691">
    <property type="entry name" value="Endo/exonu/phosph_ase_sf"/>
</dbReference>
<dbReference type="eggNOG" id="COG4222">
    <property type="taxonomic scope" value="Bacteria"/>
</dbReference>
<evidence type="ECO:0000313" key="5">
    <source>
        <dbReference type="Proteomes" id="UP000010798"/>
    </source>
</evidence>
<evidence type="ECO:0000256" key="1">
    <source>
        <dbReference type="SAM" id="MobiDB-lite"/>
    </source>
</evidence>
<dbReference type="EMBL" id="CP003364">
    <property type="protein sequence ID" value="AGA24855.1"/>
    <property type="molecule type" value="Genomic_DNA"/>
</dbReference>
<keyword evidence="5" id="KW-1185">Reference proteome</keyword>
<name>L0D7L7_SINAD</name>
<evidence type="ECO:0000259" key="3">
    <source>
        <dbReference type="Pfam" id="PF03372"/>
    </source>
</evidence>
<feature type="domain" description="Endonuclease/exonuclease/phosphatase" evidence="3">
    <location>
        <begin position="33"/>
        <end position="391"/>
    </location>
</feature>
<dbReference type="HOGENOM" id="CLU_042670_1_0_0"/>
<organism evidence="4 5">
    <name type="scientific">Singulisphaera acidiphila (strain ATCC BAA-1392 / DSM 18658 / VKM B-2454 / MOB10)</name>
    <dbReference type="NCBI Taxonomy" id="886293"/>
    <lineage>
        <taxon>Bacteria</taxon>
        <taxon>Pseudomonadati</taxon>
        <taxon>Planctomycetota</taxon>
        <taxon>Planctomycetia</taxon>
        <taxon>Isosphaerales</taxon>
        <taxon>Isosphaeraceae</taxon>
        <taxon>Singulisphaera</taxon>
    </lineage>
</organism>
<proteinExistence type="predicted"/>
<feature type="region of interest" description="Disordered" evidence="1">
    <location>
        <begin position="317"/>
        <end position="341"/>
    </location>
</feature>
<dbReference type="GO" id="GO:0003824">
    <property type="term" value="F:catalytic activity"/>
    <property type="evidence" value="ECO:0007669"/>
    <property type="project" value="InterPro"/>
</dbReference>
<dbReference type="STRING" id="886293.Sinac_0416"/>
<dbReference type="Pfam" id="PF03372">
    <property type="entry name" value="Exo_endo_phos"/>
    <property type="match status" value="1"/>
</dbReference>
<dbReference type="RefSeq" id="WP_015244040.1">
    <property type="nucleotide sequence ID" value="NC_019892.1"/>
</dbReference>
<gene>
    <name evidence="4" type="ordered locus">Sinac_0416</name>
</gene>
<keyword evidence="2" id="KW-0732">Signal</keyword>
<sequence>MWKHAIFAAIVTVSSSSALADPERRPGVVRFATFNASLNRDSAGGLVRDLSTPDNTQARNVAEIIQRMAPDVLLINEFDYDQDGKAADLFQRNYLAISQNGAPAIDYPHRYTAAVNTGIPSGVDLDHDGKVVTEPGSRGYGNDSFGFGQFPGQYGMVLYTKFPLEDAGIRQFGKVLWNAMPGALLPLKKDGTPWYSSEAIAVLRLSSKDHWDIPVRVNGRTIHVLASHPTPPAFDGPEDRNGRRNHDEIRLWADYLTGGENAAYLGADAKQGRPEEFVILGDLNSDPVDGGSVPGAIDLLLKHPRVDARFIPQSAGAAEASRLQGGANQGHHGPANQDTADFDDRAVGNLRADYVLPSKGLNVVGGGVFWPSRDEPLSRLVGMSPVASSDHRLVFLDLDLGGTEAK</sequence>
<feature type="signal peptide" evidence="2">
    <location>
        <begin position="1"/>
        <end position="20"/>
    </location>
</feature>
<dbReference type="SUPFAM" id="SSF56219">
    <property type="entry name" value="DNase I-like"/>
    <property type="match status" value="1"/>
</dbReference>
<accession>L0D7L7</accession>
<dbReference type="KEGG" id="saci:Sinac_0416"/>
<reference evidence="4 5" key="1">
    <citation type="submission" date="2012-02" db="EMBL/GenBank/DDBJ databases">
        <title>Complete sequence of chromosome of Singulisphaera acidiphila DSM 18658.</title>
        <authorList>
            <consortium name="US DOE Joint Genome Institute (JGI-PGF)"/>
            <person name="Lucas S."/>
            <person name="Copeland A."/>
            <person name="Lapidus A."/>
            <person name="Glavina del Rio T."/>
            <person name="Dalin E."/>
            <person name="Tice H."/>
            <person name="Bruce D."/>
            <person name="Goodwin L."/>
            <person name="Pitluck S."/>
            <person name="Peters L."/>
            <person name="Ovchinnikova G."/>
            <person name="Chertkov O."/>
            <person name="Kyrpides N."/>
            <person name="Mavromatis K."/>
            <person name="Ivanova N."/>
            <person name="Brettin T."/>
            <person name="Detter J.C."/>
            <person name="Han C."/>
            <person name="Larimer F."/>
            <person name="Land M."/>
            <person name="Hauser L."/>
            <person name="Markowitz V."/>
            <person name="Cheng J.-F."/>
            <person name="Hugenholtz P."/>
            <person name="Woyke T."/>
            <person name="Wu D."/>
            <person name="Tindall B."/>
            <person name="Pomrenke H."/>
            <person name="Brambilla E."/>
            <person name="Klenk H.-P."/>
            <person name="Eisen J.A."/>
        </authorList>
    </citation>
    <scope>NUCLEOTIDE SEQUENCE [LARGE SCALE GENOMIC DNA]</scope>
    <source>
        <strain evidence="5">ATCC BAA-1392 / DSM 18658 / VKM B-2454 / MOB10</strain>
    </source>
</reference>
<dbReference type="InterPro" id="IPR005135">
    <property type="entry name" value="Endo/exonuclease/phosphatase"/>
</dbReference>
<evidence type="ECO:0000313" key="4">
    <source>
        <dbReference type="EMBL" id="AGA24855.1"/>
    </source>
</evidence>
<dbReference type="Gene3D" id="3.60.10.10">
    <property type="entry name" value="Endonuclease/exonuclease/phosphatase"/>
    <property type="match status" value="1"/>
</dbReference>